<feature type="transmembrane region" description="Helical" evidence="6">
    <location>
        <begin position="309"/>
        <end position="331"/>
    </location>
</feature>
<evidence type="ECO:0000256" key="3">
    <source>
        <dbReference type="ARBA" id="ARBA00022989"/>
    </source>
</evidence>
<dbReference type="Proteomes" id="UP000195633">
    <property type="component" value="Chromosome"/>
</dbReference>
<evidence type="ECO:0000256" key="2">
    <source>
        <dbReference type="ARBA" id="ARBA00022692"/>
    </source>
</evidence>
<reference evidence="9 10" key="1">
    <citation type="submission" date="2017-05" db="EMBL/GenBank/DDBJ databases">
        <title>Genome sequence of Acetobacter pasteurianus subsp. ascendens strain SRCM101447.</title>
        <authorList>
            <person name="Cho S.H."/>
        </authorList>
    </citation>
    <scope>NUCLEOTIDE SEQUENCE [LARGE SCALE GENOMIC DNA]</scope>
    <source>
        <strain evidence="9 10">SRCM101447</strain>
    </source>
</reference>
<dbReference type="PANTHER" id="PTHR42829">
    <property type="entry name" value="NADH-UBIQUINONE OXIDOREDUCTASE CHAIN 5"/>
    <property type="match status" value="1"/>
</dbReference>
<gene>
    <name evidence="9" type="primary">nuoL</name>
    <name evidence="9" type="ORF">S101447_01686</name>
</gene>
<evidence type="ECO:0000256" key="6">
    <source>
        <dbReference type="SAM" id="Phobius"/>
    </source>
</evidence>
<feature type="transmembrane region" description="Helical" evidence="6">
    <location>
        <begin position="87"/>
        <end position="107"/>
    </location>
</feature>
<dbReference type="InterPro" id="IPR003945">
    <property type="entry name" value="NU5C-like"/>
</dbReference>
<dbReference type="InterPro" id="IPR001516">
    <property type="entry name" value="Proton_antipo_N"/>
</dbReference>
<name>A0A1Y0V7J2_9PROT</name>
<feature type="transmembrane region" description="Helical" evidence="6">
    <location>
        <begin position="419"/>
        <end position="442"/>
    </location>
</feature>
<feature type="transmembrane region" description="Helical" evidence="6">
    <location>
        <begin position="182"/>
        <end position="206"/>
    </location>
</feature>
<dbReference type="PANTHER" id="PTHR42829:SF2">
    <property type="entry name" value="NADH-UBIQUINONE OXIDOREDUCTASE CHAIN 5"/>
    <property type="match status" value="1"/>
</dbReference>
<keyword evidence="3 6" id="KW-1133">Transmembrane helix</keyword>
<dbReference type="GO" id="GO:0008137">
    <property type="term" value="F:NADH dehydrogenase (ubiquinone) activity"/>
    <property type="evidence" value="ECO:0007669"/>
    <property type="project" value="InterPro"/>
</dbReference>
<feature type="transmembrane region" description="Helical" evidence="6">
    <location>
        <begin position="634"/>
        <end position="654"/>
    </location>
</feature>
<dbReference type="GO" id="GO:0015990">
    <property type="term" value="P:electron transport coupled proton transport"/>
    <property type="evidence" value="ECO:0007669"/>
    <property type="project" value="TreeGrafter"/>
</dbReference>
<evidence type="ECO:0000313" key="10">
    <source>
        <dbReference type="Proteomes" id="UP000195633"/>
    </source>
</evidence>
<feature type="transmembrane region" description="Helical" evidence="6">
    <location>
        <begin position="31"/>
        <end position="55"/>
    </location>
</feature>
<evidence type="ECO:0000259" key="8">
    <source>
        <dbReference type="Pfam" id="PF00662"/>
    </source>
</evidence>
<dbReference type="Pfam" id="PF00662">
    <property type="entry name" value="Proton_antipo_N"/>
    <property type="match status" value="1"/>
</dbReference>
<feature type="transmembrane region" description="Helical" evidence="6">
    <location>
        <begin position="251"/>
        <end position="269"/>
    </location>
</feature>
<dbReference type="InterPro" id="IPR001750">
    <property type="entry name" value="ND/Mrp_TM"/>
</dbReference>
<dbReference type="RefSeq" id="WP_087635824.1">
    <property type="nucleotide sequence ID" value="NZ_CP021524.1"/>
</dbReference>
<dbReference type="EMBL" id="CP021524">
    <property type="protein sequence ID" value="ARW10757.1"/>
    <property type="molecule type" value="Genomic_DNA"/>
</dbReference>
<keyword evidence="9" id="KW-0560">Oxidoreductase</keyword>
<evidence type="ECO:0000256" key="5">
    <source>
        <dbReference type="RuleBase" id="RU000320"/>
    </source>
</evidence>
<dbReference type="NCBIfam" id="NF005141">
    <property type="entry name" value="PRK06590.1"/>
    <property type="match status" value="1"/>
</dbReference>
<sequence>MGEILLSLLILSPLAASLLLFVTAQHISGCAVGTVACIGVGISAVISIALSVLLLSMPVAETLHVTLWPWIHTAEFSADIAFMLDRISMLMILVVTIVGLLIHIYAASYMREDPGIARFFGCMTLFVASMLVLVLASDLLCLFIGWEGVGLCSYLLIGFWYNDPANTAAARKAFYITRIGDAALLCGLLLLATVAGSLHIGTVLAVVTKGQIAPAAVNMAALFILIGAVAKSAQIPFQRWLPDAMAGPTPTSALIHAATMVTAGVYLIARLHDLFALANPVMALTAVLGALTLLMGACTALVQSDLKRILAWSTISQLGYMFLALGCGVWQAALFHLMTHAFFKALLFLTAGAIIVRTHHEQNIFRLGGLRHTMPGLTTAFITGASALAGLPLVTSGFYSKEMILSGVWPAHFRLTHEWILSGHFLWGMALLGAFLTALYIFRCVFIVFGKKSETAATGRTSLLMTIPLGCLCILSLCVGIIEMPTTFPPLHLFSALLNPAGPLLHANEPAWLVLAGIVIPLAGLAVAWVLWGRTPPVMREIPEQRAIIRLARTSRGINIVYDRLFVQPFRFLTWLTQHDILDQAITEAGRLTRAANTDVLKARVDFLGTLALLGAIGIKWADHLLGQIQNGRVRWYAAWIAGGLCAGLAMAVLS</sequence>
<feature type="transmembrane region" description="Helical" evidence="6">
    <location>
        <begin position="212"/>
        <end position="230"/>
    </location>
</feature>
<accession>A0A1Y0V7J2</accession>
<feature type="transmembrane region" description="Helical" evidence="6">
    <location>
        <begin position="463"/>
        <end position="482"/>
    </location>
</feature>
<evidence type="ECO:0000256" key="4">
    <source>
        <dbReference type="ARBA" id="ARBA00023136"/>
    </source>
</evidence>
<dbReference type="PRINTS" id="PR01434">
    <property type="entry name" value="NADHDHGNASE5"/>
</dbReference>
<dbReference type="GO" id="GO:0016020">
    <property type="term" value="C:membrane"/>
    <property type="evidence" value="ECO:0007669"/>
    <property type="project" value="UniProtKB-SubCell"/>
</dbReference>
<feature type="transmembrane region" description="Helical" evidence="6">
    <location>
        <begin position="6"/>
        <end position="24"/>
    </location>
</feature>
<dbReference type="GO" id="GO:0003954">
    <property type="term" value="F:NADH dehydrogenase activity"/>
    <property type="evidence" value="ECO:0007669"/>
    <property type="project" value="TreeGrafter"/>
</dbReference>
<feature type="transmembrane region" description="Helical" evidence="6">
    <location>
        <begin position="511"/>
        <end position="532"/>
    </location>
</feature>
<proteinExistence type="predicted"/>
<feature type="transmembrane region" description="Helical" evidence="6">
    <location>
        <begin position="119"/>
        <end position="137"/>
    </location>
</feature>
<feature type="transmembrane region" description="Helical" evidence="6">
    <location>
        <begin position="281"/>
        <end position="302"/>
    </location>
</feature>
<evidence type="ECO:0000313" key="9">
    <source>
        <dbReference type="EMBL" id="ARW10757.1"/>
    </source>
</evidence>
<protein>
    <submittedName>
        <fullName evidence="9">NADH:ubiquinone reductase (H(+)-translocating)</fullName>
        <ecNumber evidence="9">1.6.5.3</ecNumber>
    </submittedName>
</protein>
<dbReference type="NCBIfam" id="TIGR01974">
    <property type="entry name" value="NDH_I_L"/>
    <property type="match status" value="1"/>
</dbReference>
<keyword evidence="9" id="KW-0830">Ubiquinone</keyword>
<feature type="transmembrane region" description="Helical" evidence="6">
    <location>
        <begin position="143"/>
        <end position="161"/>
    </location>
</feature>
<feature type="domain" description="NADH:quinone oxidoreductase/Mrp antiporter transmembrane" evidence="7">
    <location>
        <begin position="136"/>
        <end position="412"/>
    </location>
</feature>
<dbReference type="Pfam" id="PF00361">
    <property type="entry name" value="Proton_antipo_M"/>
    <property type="match status" value="1"/>
</dbReference>
<feature type="transmembrane region" description="Helical" evidence="6">
    <location>
        <begin position="337"/>
        <end position="356"/>
    </location>
</feature>
<feature type="domain" description="NADH-Ubiquinone oxidoreductase (complex I) chain 5 N-terminal" evidence="8">
    <location>
        <begin position="70"/>
        <end position="120"/>
    </location>
</feature>
<keyword evidence="2 5" id="KW-0812">Transmembrane</keyword>
<dbReference type="PRINTS" id="PR01435">
    <property type="entry name" value="NPOXDRDTASE5"/>
</dbReference>
<dbReference type="EC" id="1.6.5.3" evidence="9"/>
<dbReference type="InterPro" id="IPR018393">
    <property type="entry name" value="NADHpl_OxRdtase_5_subgr"/>
</dbReference>
<feature type="transmembrane region" description="Helical" evidence="6">
    <location>
        <begin position="377"/>
        <end position="399"/>
    </location>
</feature>
<organism evidence="9 10">
    <name type="scientific">Acetobacter ascendens</name>
    <dbReference type="NCBI Taxonomy" id="481146"/>
    <lineage>
        <taxon>Bacteria</taxon>
        <taxon>Pseudomonadati</taxon>
        <taxon>Pseudomonadota</taxon>
        <taxon>Alphaproteobacteria</taxon>
        <taxon>Acetobacterales</taxon>
        <taxon>Acetobacteraceae</taxon>
        <taxon>Acetobacter</taxon>
    </lineage>
</organism>
<keyword evidence="4 6" id="KW-0472">Membrane</keyword>
<dbReference type="AlphaFoldDB" id="A0A1Y0V7J2"/>
<comment type="subcellular location">
    <subcellularLocation>
        <location evidence="1">Endomembrane system</location>
        <topology evidence="1">Multi-pass membrane protein</topology>
    </subcellularLocation>
    <subcellularLocation>
        <location evidence="5">Membrane</location>
        <topology evidence="5">Multi-pass membrane protein</topology>
    </subcellularLocation>
</comment>
<dbReference type="GO" id="GO:0042773">
    <property type="term" value="P:ATP synthesis coupled electron transport"/>
    <property type="evidence" value="ECO:0007669"/>
    <property type="project" value="InterPro"/>
</dbReference>
<evidence type="ECO:0000256" key="1">
    <source>
        <dbReference type="ARBA" id="ARBA00004127"/>
    </source>
</evidence>
<evidence type="ECO:0000259" key="7">
    <source>
        <dbReference type="Pfam" id="PF00361"/>
    </source>
</evidence>
<dbReference type="GO" id="GO:0012505">
    <property type="term" value="C:endomembrane system"/>
    <property type="evidence" value="ECO:0007669"/>
    <property type="project" value="UniProtKB-SubCell"/>
</dbReference>